<dbReference type="EMBL" id="AWWI01000120">
    <property type="protein sequence ID" value="PIL18832.1"/>
    <property type="molecule type" value="Genomic_DNA"/>
</dbReference>
<evidence type="ECO:0000313" key="1">
    <source>
        <dbReference type="EMBL" id="PIL18832.1"/>
    </source>
</evidence>
<dbReference type="InterPro" id="IPR038666">
    <property type="entry name" value="SSP1_head-tail_sf"/>
</dbReference>
<keyword evidence="2" id="KW-1185">Reference proteome</keyword>
<dbReference type="OrthoDB" id="7998779at2"/>
<dbReference type="InterPro" id="IPR008767">
    <property type="entry name" value="Phage_SPP1_head-tail_adaptor"/>
</dbReference>
<dbReference type="Proteomes" id="UP000231259">
    <property type="component" value="Unassembled WGS sequence"/>
</dbReference>
<dbReference type="Gene3D" id="2.40.10.270">
    <property type="entry name" value="Bacteriophage SPP1 head-tail adaptor protein"/>
    <property type="match status" value="1"/>
</dbReference>
<comment type="caution">
    <text evidence="1">The sequence shown here is derived from an EMBL/GenBank/DDBJ whole genome shotgun (WGS) entry which is preliminary data.</text>
</comment>
<proteinExistence type="predicted"/>
<sequence length="113" mass="12962">MVLNAATLDRRVQFRRAVLVDDGYGQVEQWQDHGAPVFAAKRDISDAERWNAGQVQASITTRFTVRWSGFTADIDPTDRLTCEGREYEITGIKETPDRRRRMLELTCSAWADQ</sequence>
<accession>A0A2G8RBB6</accession>
<organism evidence="1 2">
    <name type="scientific">Puniceibacterium antarcticum</name>
    <dbReference type="NCBI Taxonomy" id="1206336"/>
    <lineage>
        <taxon>Bacteria</taxon>
        <taxon>Pseudomonadati</taxon>
        <taxon>Pseudomonadota</taxon>
        <taxon>Alphaproteobacteria</taxon>
        <taxon>Rhodobacterales</taxon>
        <taxon>Paracoccaceae</taxon>
        <taxon>Puniceibacterium</taxon>
    </lineage>
</organism>
<dbReference type="Pfam" id="PF05521">
    <property type="entry name" value="Phage_HCP"/>
    <property type="match status" value="1"/>
</dbReference>
<name>A0A2G8RBB6_9RHOB</name>
<protein>
    <recommendedName>
        <fullName evidence="3">Head-tail adaptor protein</fullName>
    </recommendedName>
</protein>
<dbReference type="NCBIfam" id="TIGR01563">
    <property type="entry name" value="gp16_SPP1"/>
    <property type="match status" value="1"/>
</dbReference>
<dbReference type="AlphaFoldDB" id="A0A2G8RBB6"/>
<reference evidence="1 2" key="1">
    <citation type="submission" date="2013-09" db="EMBL/GenBank/DDBJ databases">
        <title>Genome sequencing of Phaeobacter antarcticus sp. nov. SM1211.</title>
        <authorList>
            <person name="Zhang X.-Y."/>
            <person name="Liu C."/>
            <person name="Chen X.-L."/>
            <person name="Xie B.-B."/>
            <person name="Qin Q.-L."/>
            <person name="Rong J.-C."/>
            <person name="Zhang Y.-Z."/>
        </authorList>
    </citation>
    <scope>NUCLEOTIDE SEQUENCE [LARGE SCALE GENOMIC DNA]</scope>
    <source>
        <strain evidence="1 2">SM1211</strain>
    </source>
</reference>
<evidence type="ECO:0000313" key="2">
    <source>
        <dbReference type="Proteomes" id="UP000231259"/>
    </source>
</evidence>
<gene>
    <name evidence="1" type="ORF">P775_17470</name>
</gene>
<evidence type="ECO:0008006" key="3">
    <source>
        <dbReference type="Google" id="ProtNLM"/>
    </source>
</evidence>